<dbReference type="GO" id="GO:0005829">
    <property type="term" value="C:cytosol"/>
    <property type="evidence" value="ECO:0007669"/>
    <property type="project" value="TreeGrafter"/>
</dbReference>
<dbReference type="PANTHER" id="PTHR48111:SF67">
    <property type="entry name" value="TRANSCRIPTIONAL REGULATORY PROTEIN TCTD"/>
    <property type="match status" value="1"/>
</dbReference>
<feature type="modified residue" description="4-aspartylphosphate" evidence="4">
    <location>
        <position position="70"/>
    </location>
</feature>
<dbReference type="Pfam" id="PF00486">
    <property type="entry name" value="Trans_reg_C"/>
    <property type="match status" value="1"/>
</dbReference>
<proteinExistence type="predicted"/>
<evidence type="ECO:0000256" key="1">
    <source>
        <dbReference type="ARBA" id="ARBA00023015"/>
    </source>
</evidence>
<sequence length="265" mass="29455">MFHLSERNTTNVGTRRRNIMRVLLVEDDLTVGQSLFKALKAVGYCVDWVRDAKAGGLAIDAAYYAVVLLDLGLLCGGGLDLLRASRESGNKVPVLTFTSCDDPETRVRSLDVGADDCVLKPFDVREVLARIRAVLRRQAGYATSRIGDESMSLDLDCRTLCRAGVAFTLSAREFALMHALLERPGAILTRAQLEERIYGWGREVESNALDVLIHSMRKRFGRSVIHNVRGLGWTATRPEASTPDHRNVRPHREEAKLILSSSIHN</sequence>
<dbReference type="SUPFAM" id="SSF46894">
    <property type="entry name" value="C-terminal effector domain of the bipartite response regulators"/>
    <property type="match status" value="1"/>
</dbReference>
<dbReference type="PROSITE" id="PS51755">
    <property type="entry name" value="OMPR_PHOB"/>
    <property type="match status" value="1"/>
</dbReference>
<dbReference type="SMART" id="SM00448">
    <property type="entry name" value="REC"/>
    <property type="match status" value="1"/>
</dbReference>
<dbReference type="HOGENOM" id="CLU_000445_30_1_4"/>
<dbReference type="PANTHER" id="PTHR48111">
    <property type="entry name" value="REGULATOR OF RPOS"/>
    <property type="match status" value="1"/>
</dbReference>
<keyword evidence="2 5" id="KW-0238">DNA-binding</keyword>
<dbReference type="InterPro" id="IPR036388">
    <property type="entry name" value="WH-like_DNA-bd_sf"/>
</dbReference>
<feature type="DNA-binding region" description="OmpR/PhoB-type" evidence="5">
    <location>
        <begin position="141"/>
        <end position="237"/>
    </location>
</feature>
<dbReference type="STRING" id="758793.BRPE64_CCDS01560"/>
<dbReference type="EMBL" id="AP013060">
    <property type="protein sequence ID" value="BAN26239.1"/>
    <property type="molecule type" value="Genomic_DNA"/>
</dbReference>
<reference evidence="8 9" key="2">
    <citation type="journal article" date="2018" name="Int. J. Syst. Evol. Microbiol.">
        <title>Burkholderia insecticola sp. nov., a gut symbiotic bacterium of the bean bug Riptortus pedestris.</title>
        <authorList>
            <person name="Takeshita K."/>
            <person name="Tamaki H."/>
            <person name="Ohbayashi T."/>
            <person name="Meng X.-Y."/>
            <person name="Sone T."/>
            <person name="Mitani Y."/>
            <person name="Peeters C."/>
            <person name="Kikuchi Y."/>
            <person name="Vandamme P."/>
        </authorList>
    </citation>
    <scope>NUCLEOTIDE SEQUENCE [LARGE SCALE GENOMIC DNA]</scope>
    <source>
        <strain evidence="8">RPE64</strain>
    </source>
</reference>
<dbReference type="GO" id="GO:0006355">
    <property type="term" value="P:regulation of DNA-templated transcription"/>
    <property type="evidence" value="ECO:0007669"/>
    <property type="project" value="InterPro"/>
</dbReference>
<dbReference type="PATRIC" id="fig|758793.3.peg.4482"/>
<dbReference type="GO" id="GO:0000976">
    <property type="term" value="F:transcription cis-regulatory region binding"/>
    <property type="evidence" value="ECO:0007669"/>
    <property type="project" value="TreeGrafter"/>
</dbReference>
<evidence type="ECO:0000256" key="3">
    <source>
        <dbReference type="ARBA" id="ARBA00023163"/>
    </source>
</evidence>
<keyword evidence="3" id="KW-0804">Transcription</keyword>
<dbReference type="InterPro" id="IPR001867">
    <property type="entry name" value="OmpR/PhoB-type_DNA-bd"/>
</dbReference>
<dbReference type="AlphaFoldDB" id="R4WNY0"/>
<dbReference type="GO" id="GO:0000156">
    <property type="term" value="F:phosphorelay response regulator activity"/>
    <property type="evidence" value="ECO:0007669"/>
    <property type="project" value="TreeGrafter"/>
</dbReference>
<dbReference type="SUPFAM" id="SSF52172">
    <property type="entry name" value="CheY-like"/>
    <property type="match status" value="1"/>
</dbReference>
<feature type="domain" description="OmpR/PhoB-type" evidence="7">
    <location>
        <begin position="141"/>
        <end position="237"/>
    </location>
</feature>
<dbReference type="InterPro" id="IPR001789">
    <property type="entry name" value="Sig_transdc_resp-reg_receiver"/>
</dbReference>
<dbReference type="InterPro" id="IPR039420">
    <property type="entry name" value="WalR-like"/>
</dbReference>
<accession>R4WNY0</accession>
<evidence type="ECO:0000256" key="5">
    <source>
        <dbReference type="PROSITE-ProRule" id="PRU01091"/>
    </source>
</evidence>
<dbReference type="InterPro" id="IPR016032">
    <property type="entry name" value="Sig_transdc_resp-reg_C-effctor"/>
</dbReference>
<dbReference type="SMART" id="SM00862">
    <property type="entry name" value="Trans_reg_C"/>
    <property type="match status" value="1"/>
</dbReference>
<evidence type="ECO:0000259" key="7">
    <source>
        <dbReference type="PROSITE" id="PS51755"/>
    </source>
</evidence>
<dbReference type="CDD" id="cd00383">
    <property type="entry name" value="trans_reg_C"/>
    <property type="match status" value="1"/>
</dbReference>
<evidence type="ECO:0000259" key="6">
    <source>
        <dbReference type="PROSITE" id="PS50110"/>
    </source>
</evidence>
<gene>
    <name evidence="8" type="ORF">BRPE64_CCDS01560</name>
</gene>
<keyword evidence="1" id="KW-0805">Transcription regulation</keyword>
<organism evidence="8 9">
    <name type="scientific">Caballeronia insecticola</name>
    <dbReference type="NCBI Taxonomy" id="758793"/>
    <lineage>
        <taxon>Bacteria</taxon>
        <taxon>Pseudomonadati</taxon>
        <taxon>Pseudomonadota</taxon>
        <taxon>Betaproteobacteria</taxon>
        <taxon>Burkholderiales</taxon>
        <taxon>Burkholderiaceae</taxon>
        <taxon>Caballeronia</taxon>
    </lineage>
</organism>
<dbReference type="PROSITE" id="PS50110">
    <property type="entry name" value="RESPONSE_REGULATORY"/>
    <property type="match status" value="1"/>
</dbReference>
<dbReference type="KEGG" id="buo:BRPE64_CCDS01560"/>
<keyword evidence="9" id="KW-1185">Reference proteome</keyword>
<evidence type="ECO:0000256" key="2">
    <source>
        <dbReference type="ARBA" id="ARBA00023125"/>
    </source>
</evidence>
<evidence type="ECO:0000313" key="8">
    <source>
        <dbReference type="EMBL" id="BAN26239.1"/>
    </source>
</evidence>
<keyword evidence="4" id="KW-0597">Phosphoprotein</keyword>
<name>R4WNY0_9BURK</name>
<dbReference type="Gene3D" id="1.10.10.10">
    <property type="entry name" value="Winged helix-like DNA-binding domain superfamily/Winged helix DNA-binding domain"/>
    <property type="match status" value="1"/>
</dbReference>
<dbReference type="Pfam" id="PF00072">
    <property type="entry name" value="Response_reg"/>
    <property type="match status" value="1"/>
</dbReference>
<dbReference type="Gene3D" id="3.40.50.2300">
    <property type="match status" value="1"/>
</dbReference>
<protein>
    <submittedName>
        <fullName evidence="8">Two component transcriptional regulator winged helix family</fullName>
    </submittedName>
</protein>
<evidence type="ECO:0000256" key="4">
    <source>
        <dbReference type="PROSITE-ProRule" id="PRU00169"/>
    </source>
</evidence>
<reference evidence="8 9" key="1">
    <citation type="journal article" date="2013" name="Genome Announc.">
        <title>Complete Genome Sequence of Burkholderia sp. Strain RPE64, Bacterial Symbiont of the Bean Bug Riptortus pedestris.</title>
        <authorList>
            <person name="Shibata T.F."/>
            <person name="Maeda T."/>
            <person name="Nikoh N."/>
            <person name="Yamaguchi K."/>
            <person name="Oshima K."/>
            <person name="Hattori M."/>
            <person name="Nishiyama T."/>
            <person name="Hasebe M."/>
            <person name="Fukatsu T."/>
            <person name="Kikuchi Y."/>
            <person name="Shigenobu S."/>
        </authorList>
    </citation>
    <scope>NUCLEOTIDE SEQUENCE [LARGE SCALE GENOMIC DNA]</scope>
</reference>
<evidence type="ECO:0000313" key="9">
    <source>
        <dbReference type="Proteomes" id="UP000013966"/>
    </source>
</evidence>
<dbReference type="Proteomes" id="UP000013966">
    <property type="component" value="Chromosome 3"/>
</dbReference>
<feature type="domain" description="Response regulatory" evidence="6">
    <location>
        <begin position="21"/>
        <end position="135"/>
    </location>
</feature>
<dbReference type="Gene3D" id="6.10.250.690">
    <property type="match status" value="1"/>
</dbReference>
<dbReference type="InterPro" id="IPR011006">
    <property type="entry name" value="CheY-like_superfamily"/>
</dbReference>
<dbReference type="GO" id="GO:0032993">
    <property type="term" value="C:protein-DNA complex"/>
    <property type="evidence" value="ECO:0007669"/>
    <property type="project" value="TreeGrafter"/>
</dbReference>